<accession>A0ABN8YNL7</accession>
<organism evidence="2 3">
    <name type="scientific">Rangifer tarandus platyrhynchus</name>
    <name type="common">Svalbard reindeer</name>
    <dbReference type="NCBI Taxonomy" id="3082113"/>
    <lineage>
        <taxon>Eukaryota</taxon>
        <taxon>Metazoa</taxon>
        <taxon>Chordata</taxon>
        <taxon>Craniata</taxon>
        <taxon>Vertebrata</taxon>
        <taxon>Euteleostomi</taxon>
        <taxon>Mammalia</taxon>
        <taxon>Eutheria</taxon>
        <taxon>Laurasiatheria</taxon>
        <taxon>Artiodactyla</taxon>
        <taxon>Ruminantia</taxon>
        <taxon>Pecora</taxon>
        <taxon>Cervidae</taxon>
        <taxon>Odocoileinae</taxon>
        <taxon>Rangifer</taxon>
    </lineage>
</organism>
<proteinExistence type="predicted"/>
<protein>
    <submittedName>
        <fullName evidence="2">Uncharacterized protein</fullName>
    </submittedName>
</protein>
<evidence type="ECO:0000313" key="2">
    <source>
        <dbReference type="EMBL" id="CAI9163074.1"/>
    </source>
</evidence>
<gene>
    <name evidence="2" type="ORF">MRATA1EN1_LOCUS12036</name>
</gene>
<keyword evidence="3" id="KW-1185">Reference proteome</keyword>
<feature type="region of interest" description="Disordered" evidence="1">
    <location>
        <begin position="20"/>
        <end position="71"/>
    </location>
</feature>
<sequence length="96" mass="9752">MPGCDCRGGGAVGWRRELLTEAPRHQSPGLRFIPTAKRGPGAGGVGRGASPLEAGSSGPAQSSWPLPPLPGPGVRDLSECWGVCEPLPLPSGDARS</sequence>
<dbReference type="EMBL" id="OX459957">
    <property type="protein sequence ID" value="CAI9163074.1"/>
    <property type="molecule type" value="Genomic_DNA"/>
</dbReference>
<evidence type="ECO:0000256" key="1">
    <source>
        <dbReference type="SAM" id="MobiDB-lite"/>
    </source>
</evidence>
<dbReference type="Proteomes" id="UP001176941">
    <property type="component" value="Chromosome 21"/>
</dbReference>
<evidence type="ECO:0000313" key="3">
    <source>
        <dbReference type="Proteomes" id="UP001176941"/>
    </source>
</evidence>
<name>A0ABN8YNL7_RANTA</name>
<reference evidence="2" key="1">
    <citation type="submission" date="2023-04" db="EMBL/GenBank/DDBJ databases">
        <authorList>
            <consortium name="ELIXIR-Norway"/>
        </authorList>
    </citation>
    <scope>NUCLEOTIDE SEQUENCE [LARGE SCALE GENOMIC DNA]</scope>
</reference>